<gene>
    <name evidence="6" type="ORF">Q4Q35_05675</name>
</gene>
<feature type="domain" description="Thioredoxin-like fold" evidence="5">
    <location>
        <begin position="3"/>
        <end position="76"/>
    </location>
</feature>
<keyword evidence="7" id="KW-1185">Reference proteome</keyword>
<comment type="subcellular location">
    <subcellularLocation>
        <location evidence="1">Cell envelope</location>
    </subcellularLocation>
</comment>
<evidence type="ECO:0000256" key="1">
    <source>
        <dbReference type="ARBA" id="ARBA00004196"/>
    </source>
</evidence>
<dbReference type="EMBL" id="JAUOEK010000068">
    <property type="protein sequence ID" value="MDO5969290.1"/>
    <property type="molecule type" value="Genomic_DNA"/>
</dbReference>
<dbReference type="CDD" id="cd02966">
    <property type="entry name" value="TlpA_like_family"/>
    <property type="match status" value="1"/>
</dbReference>
<dbReference type="Pfam" id="PF13905">
    <property type="entry name" value="Thioredoxin_8"/>
    <property type="match status" value="1"/>
</dbReference>
<dbReference type="PANTHER" id="PTHR42852:SF6">
    <property type="entry name" value="THIOL:DISULFIDE INTERCHANGE PROTEIN DSBE"/>
    <property type="match status" value="1"/>
</dbReference>
<evidence type="ECO:0000256" key="2">
    <source>
        <dbReference type="ARBA" id="ARBA00022748"/>
    </source>
</evidence>
<protein>
    <submittedName>
        <fullName evidence="6">TlpA disulfide reductase family protein</fullName>
    </submittedName>
</protein>
<proteinExistence type="predicted"/>
<feature type="non-terminal residue" evidence="6">
    <location>
        <position position="1"/>
    </location>
</feature>
<reference evidence="6" key="1">
    <citation type="submission" date="2023-07" db="EMBL/GenBank/DDBJ databases">
        <title>Two novel species in the genus Flavivirga.</title>
        <authorList>
            <person name="Kwon K."/>
        </authorList>
    </citation>
    <scope>NUCLEOTIDE SEQUENCE</scope>
    <source>
        <strain evidence="6">KCTC 52353</strain>
    </source>
</reference>
<evidence type="ECO:0000259" key="5">
    <source>
        <dbReference type="Pfam" id="PF13905"/>
    </source>
</evidence>
<dbReference type="InterPro" id="IPR050553">
    <property type="entry name" value="Thioredoxin_ResA/DsbE_sf"/>
</dbReference>
<organism evidence="6 7">
    <name type="scientific">Flavivirga aquimarina</name>
    <dbReference type="NCBI Taxonomy" id="2027862"/>
    <lineage>
        <taxon>Bacteria</taxon>
        <taxon>Pseudomonadati</taxon>
        <taxon>Bacteroidota</taxon>
        <taxon>Flavobacteriia</taxon>
        <taxon>Flavobacteriales</taxon>
        <taxon>Flavobacteriaceae</taxon>
        <taxon>Flavivirga</taxon>
    </lineage>
</organism>
<accession>A0ABT8W834</accession>
<evidence type="ECO:0000256" key="4">
    <source>
        <dbReference type="ARBA" id="ARBA00023284"/>
    </source>
</evidence>
<evidence type="ECO:0000313" key="7">
    <source>
        <dbReference type="Proteomes" id="UP001176883"/>
    </source>
</evidence>
<keyword evidence="2" id="KW-0201">Cytochrome c-type biogenesis</keyword>
<keyword evidence="4" id="KW-0676">Redox-active center</keyword>
<comment type="caution">
    <text evidence="6">The sequence shown here is derived from an EMBL/GenBank/DDBJ whole genome shotgun (WGS) entry which is preliminary data.</text>
</comment>
<dbReference type="InterPro" id="IPR036249">
    <property type="entry name" value="Thioredoxin-like_sf"/>
</dbReference>
<dbReference type="Gene3D" id="3.40.30.10">
    <property type="entry name" value="Glutaredoxin"/>
    <property type="match status" value="1"/>
</dbReference>
<sequence>KEMPHIGEIYNEFHPKGLEVLGISYDRKETKWRNFLKKNEYVVWDQVSSLKEWNCPSAKVFAVNTIPETILIDKNGVIVARGLKGDKLKAKIKEILAVE</sequence>
<keyword evidence="3" id="KW-1015">Disulfide bond</keyword>
<dbReference type="SUPFAM" id="SSF52833">
    <property type="entry name" value="Thioredoxin-like"/>
    <property type="match status" value="1"/>
</dbReference>
<dbReference type="PANTHER" id="PTHR42852">
    <property type="entry name" value="THIOL:DISULFIDE INTERCHANGE PROTEIN DSBE"/>
    <property type="match status" value="1"/>
</dbReference>
<dbReference type="Proteomes" id="UP001176883">
    <property type="component" value="Unassembled WGS sequence"/>
</dbReference>
<name>A0ABT8W834_9FLAO</name>
<evidence type="ECO:0000313" key="6">
    <source>
        <dbReference type="EMBL" id="MDO5969290.1"/>
    </source>
</evidence>
<dbReference type="RefSeq" id="WP_303276978.1">
    <property type="nucleotide sequence ID" value="NZ_JAUOEK010000068.1"/>
</dbReference>
<dbReference type="InterPro" id="IPR012336">
    <property type="entry name" value="Thioredoxin-like_fold"/>
</dbReference>
<evidence type="ECO:0000256" key="3">
    <source>
        <dbReference type="ARBA" id="ARBA00023157"/>
    </source>
</evidence>